<comment type="subcellular location">
    <subcellularLocation>
        <location evidence="1 8">Cell membrane</location>
        <topology evidence="1 8">Multi-pass membrane protein</topology>
    </subcellularLocation>
</comment>
<dbReference type="InterPro" id="IPR002781">
    <property type="entry name" value="TM_pro_TauE-like"/>
</dbReference>
<evidence type="ECO:0000256" key="2">
    <source>
        <dbReference type="ARBA" id="ARBA00009142"/>
    </source>
</evidence>
<protein>
    <recommendedName>
        <fullName evidence="8">Probable membrane transporter protein</fullName>
    </recommendedName>
</protein>
<organism evidence="9 10">
    <name type="scientific">Candidatus Competibacter phosphatis</name>
    <dbReference type="NCBI Taxonomy" id="221280"/>
    <lineage>
        <taxon>Bacteria</taxon>
        <taxon>Pseudomonadati</taxon>
        <taxon>Pseudomonadota</taxon>
        <taxon>Gammaproteobacteria</taxon>
        <taxon>Candidatus Competibacteraceae</taxon>
        <taxon>Candidatus Competibacter</taxon>
    </lineage>
</organism>
<accession>A0ABX1TKP6</accession>
<gene>
    <name evidence="9" type="ORF">E4P82_12645</name>
</gene>
<feature type="transmembrane region" description="Helical" evidence="8">
    <location>
        <begin position="175"/>
        <end position="200"/>
    </location>
</feature>
<evidence type="ECO:0000313" key="9">
    <source>
        <dbReference type="EMBL" id="NMQ19972.1"/>
    </source>
</evidence>
<keyword evidence="3" id="KW-0813">Transport</keyword>
<dbReference type="InterPro" id="IPR052017">
    <property type="entry name" value="TSUP"/>
</dbReference>
<keyword evidence="4 8" id="KW-1003">Cell membrane</keyword>
<evidence type="ECO:0000256" key="8">
    <source>
        <dbReference type="RuleBase" id="RU363041"/>
    </source>
</evidence>
<keyword evidence="7 8" id="KW-0472">Membrane</keyword>
<evidence type="ECO:0000313" key="10">
    <source>
        <dbReference type="Proteomes" id="UP000760480"/>
    </source>
</evidence>
<evidence type="ECO:0000256" key="5">
    <source>
        <dbReference type="ARBA" id="ARBA00022692"/>
    </source>
</evidence>
<feature type="transmembrane region" description="Helical" evidence="8">
    <location>
        <begin position="139"/>
        <end position="163"/>
    </location>
</feature>
<proteinExistence type="inferred from homology"/>
<feature type="transmembrane region" description="Helical" evidence="8">
    <location>
        <begin position="233"/>
        <end position="251"/>
    </location>
</feature>
<keyword evidence="5 8" id="KW-0812">Transmembrane</keyword>
<keyword evidence="6 8" id="KW-1133">Transmembrane helix</keyword>
<sequence>MDPTTILLLGIVALLGGFIDAIAGGGGMLVMPALLSIGMPPHLVVGTNKLVGTFGTFSASLTFIRKGLFQPALWWAMSFGTLVGALLGAVLIYLLSAGTLKTLLPLAILLASGYLIWPRRTPSVQAMPRPEATPASRRGVKLLTGGLIGFYDGFIGPGTGAFWMAAAMKLFHLDLVAAAGVARFMNFVSNLTALLTFVILGNIDYTVGLTMGATLMLGAFVGAHSAIRYGAPFIRPVFLLVVALMAGRLLLAA</sequence>
<comment type="similarity">
    <text evidence="2 8">Belongs to the 4-toluene sulfonate uptake permease (TSUP) (TC 2.A.102) family.</text>
</comment>
<reference evidence="9 10" key="1">
    <citation type="submission" date="2019-03" db="EMBL/GenBank/DDBJ databases">
        <title>Metabolic reconstructions from genomes of highly enriched 'Candidatus Accumulibacter' and 'Candidatus Competibacter' bioreactor populations.</title>
        <authorList>
            <person name="Annavajhala M.K."/>
            <person name="Welles L."/>
            <person name="Abbas B."/>
            <person name="Sorokin D."/>
            <person name="Park H."/>
            <person name="Van Loosdrecht M."/>
            <person name="Chandran K."/>
        </authorList>
    </citation>
    <scope>NUCLEOTIDE SEQUENCE [LARGE SCALE GENOMIC DNA]</scope>
    <source>
        <strain evidence="9 10">SBR_G</strain>
    </source>
</reference>
<evidence type="ECO:0000256" key="4">
    <source>
        <dbReference type="ARBA" id="ARBA00022475"/>
    </source>
</evidence>
<dbReference type="Pfam" id="PF01925">
    <property type="entry name" value="TauE"/>
    <property type="match status" value="1"/>
</dbReference>
<evidence type="ECO:0000256" key="1">
    <source>
        <dbReference type="ARBA" id="ARBA00004651"/>
    </source>
</evidence>
<dbReference type="PANTHER" id="PTHR30269:SF25">
    <property type="entry name" value="MEMBRANE TRANSPORTER PROTEIN-RELATED"/>
    <property type="match status" value="1"/>
</dbReference>
<dbReference type="Proteomes" id="UP000760480">
    <property type="component" value="Unassembled WGS sequence"/>
</dbReference>
<feature type="transmembrane region" description="Helical" evidence="8">
    <location>
        <begin position="102"/>
        <end position="118"/>
    </location>
</feature>
<feature type="transmembrane region" description="Helical" evidence="8">
    <location>
        <begin position="72"/>
        <end position="96"/>
    </location>
</feature>
<dbReference type="RefSeq" id="WP_169249237.1">
    <property type="nucleotide sequence ID" value="NZ_SPMZ01000036.1"/>
</dbReference>
<name>A0ABX1TKP6_9GAMM</name>
<dbReference type="EMBL" id="SPMZ01000036">
    <property type="protein sequence ID" value="NMQ19972.1"/>
    <property type="molecule type" value="Genomic_DNA"/>
</dbReference>
<evidence type="ECO:0000256" key="3">
    <source>
        <dbReference type="ARBA" id="ARBA00022448"/>
    </source>
</evidence>
<feature type="transmembrane region" description="Helical" evidence="8">
    <location>
        <begin position="6"/>
        <end position="30"/>
    </location>
</feature>
<evidence type="ECO:0000256" key="6">
    <source>
        <dbReference type="ARBA" id="ARBA00022989"/>
    </source>
</evidence>
<comment type="caution">
    <text evidence="9">The sequence shown here is derived from an EMBL/GenBank/DDBJ whole genome shotgun (WGS) entry which is preliminary data.</text>
</comment>
<feature type="transmembrane region" description="Helical" evidence="8">
    <location>
        <begin position="207"/>
        <end position="227"/>
    </location>
</feature>
<dbReference type="PANTHER" id="PTHR30269">
    <property type="entry name" value="TRANSMEMBRANE PROTEIN YFCA"/>
    <property type="match status" value="1"/>
</dbReference>
<keyword evidence="10" id="KW-1185">Reference proteome</keyword>
<evidence type="ECO:0000256" key="7">
    <source>
        <dbReference type="ARBA" id="ARBA00023136"/>
    </source>
</evidence>